<protein>
    <recommendedName>
        <fullName evidence="14">Cytochrome b561 bacterial/Ni-hydrogenase domain-containing protein</fullName>
    </recommendedName>
</protein>
<keyword evidence="11 13" id="KW-0472">Membrane</keyword>
<keyword evidence="9 13" id="KW-1133">Transmembrane helix</keyword>
<reference evidence="15" key="1">
    <citation type="journal article" date="2014" name="Int. J. Syst. Evol. Microbiol.">
        <title>Complete genome sequence of Corynebacterium casei LMG S-19264T (=DSM 44701T), isolated from a smear-ripened cheese.</title>
        <authorList>
            <consortium name="US DOE Joint Genome Institute (JGI-PGF)"/>
            <person name="Walter F."/>
            <person name="Albersmeier A."/>
            <person name="Kalinowski J."/>
            <person name="Ruckert C."/>
        </authorList>
    </citation>
    <scope>NUCLEOTIDE SEQUENCE</scope>
    <source>
        <strain evidence="15">CGMCC 1.15725</strain>
    </source>
</reference>
<dbReference type="GO" id="GO:0009055">
    <property type="term" value="F:electron transfer activity"/>
    <property type="evidence" value="ECO:0007669"/>
    <property type="project" value="InterPro"/>
</dbReference>
<evidence type="ECO:0000259" key="14">
    <source>
        <dbReference type="Pfam" id="PF01292"/>
    </source>
</evidence>
<dbReference type="PANTHER" id="PTHR30529">
    <property type="entry name" value="CYTOCHROME B561"/>
    <property type="match status" value="1"/>
</dbReference>
<evidence type="ECO:0000256" key="3">
    <source>
        <dbReference type="ARBA" id="ARBA00022448"/>
    </source>
</evidence>
<dbReference type="GO" id="GO:0022904">
    <property type="term" value="P:respiratory electron transport chain"/>
    <property type="evidence" value="ECO:0007669"/>
    <property type="project" value="InterPro"/>
</dbReference>
<evidence type="ECO:0000256" key="7">
    <source>
        <dbReference type="ARBA" id="ARBA00022723"/>
    </source>
</evidence>
<name>A0A8J2YQG9_9PROT</name>
<dbReference type="EMBL" id="BMJQ01000001">
    <property type="protein sequence ID" value="GGF02298.1"/>
    <property type="molecule type" value="Genomic_DNA"/>
</dbReference>
<keyword evidence="3" id="KW-0813">Transport</keyword>
<feature type="transmembrane region" description="Helical" evidence="13">
    <location>
        <begin position="101"/>
        <end position="124"/>
    </location>
</feature>
<evidence type="ECO:0000256" key="10">
    <source>
        <dbReference type="ARBA" id="ARBA00023004"/>
    </source>
</evidence>
<keyword evidence="7" id="KW-0479">Metal-binding</keyword>
<gene>
    <name evidence="15" type="ORF">GCM10011611_04710</name>
</gene>
<dbReference type="PANTHER" id="PTHR30529:SF1">
    <property type="entry name" value="CYTOCHROME B561 HOMOLOG 2"/>
    <property type="match status" value="1"/>
</dbReference>
<dbReference type="Gene3D" id="1.20.950.20">
    <property type="entry name" value="Transmembrane di-heme cytochromes, Chain C"/>
    <property type="match status" value="1"/>
</dbReference>
<evidence type="ECO:0000313" key="16">
    <source>
        <dbReference type="Proteomes" id="UP000646365"/>
    </source>
</evidence>
<dbReference type="Pfam" id="PF01292">
    <property type="entry name" value="Ni_hydr_CYTB"/>
    <property type="match status" value="1"/>
</dbReference>
<accession>A0A8J2YQG9</accession>
<keyword evidence="8" id="KW-0249">Electron transport</keyword>
<keyword evidence="16" id="KW-1185">Reference proteome</keyword>
<dbReference type="GO" id="GO:0005886">
    <property type="term" value="C:plasma membrane"/>
    <property type="evidence" value="ECO:0007669"/>
    <property type="project" value="UniProtKB-SubCell"/>
</dbReference>
<sequence>MSRRTARNRSNPDRYDPVAIALHWVIGVGILTLIAMGLAMTHLALAPMTKFQLYQLHKSIGVTVLIAVLLRVPWRLTHRPPSLPTAMPPLERRAAEGAHGLLYALMLAIPLTGWALVSVSPFNLPTVLYGMVPWPHLPVLADLPNKAAVEPAVKFIHGKLAWVLAALVTLHAGAALRHHFVLRDGVLHRMLPFGRRQAQEPRPEEPRS</sequence>
<dbReference type="GO" id="GO:0020037">
    <property type="term" value="F:heme binding"/>
    <property type="evidence" value="ECO:0007669"/>
    <property type="project" value="TreeGrafter"/>
</dbReference>
<comment type="caution">
    <text evidence="15">The sequence shown here is derived from an EMBL/GenBank/DDBJ whole genome shotgun (WGS) entry which is preliminary data.</text>
</comment>
<proteinExistence type="inferred from homology"/>
<comment type="similarity">
    <text evidence="12">Belongs to the cytochrome b561 family.</text>
</comment>
<evidence type="ECO:0000256" key="2">
    <source>
        <dbReference type="ARBA" id="ARBA00004651"/>
    </source>
</evidence>
<evidence type="ECO:0000256" key="4">
    <source>
        <dbReference type="ARBA" id="ARBA00022475"/>
    </source>
</evidence>
<dbReference type="InterPro" id="IPR011577">
    <property type="entry name" value="Cyt_b561_bac/Ni-Hgenase"/>
</dbReference>
<evidence type="ECO:0000256" key="1">
    <source>
        <dbReference type="ARBA" id="ARBA00001970"/>
    </source>
</evidence>
<keyword evidence="5" id="KW-0349">Heme</keyword>
<dbReference type="Proteomes" id="UP000646365">
    <property type="component" value="Unassembled WGS sequence"/>
</dbReference>
<dbReference type="SUPFAM" id="SSF81342">
    <property type="entry name" value="Transmembrane di-heme cytochromes"/>
    <property type="match status" value="1"/>
</dbReference>
<evidence type="ECO:0000256" key="8">
    <source>
        <dbReference type="ARBA" id="ARBA00022982"/>
    </source>
</evidence>
<organism evidence="15 16">
    <name type="scientific">Aliidongia dinghuensis</name>
    <dbReference type="NCBI Taxonomy" id="1867774"/>
    <lineage>
        <taxon>Bacteria</taxon>
        <taxon>Pseudomonadati</taxon>
        <taxon>Pseudomonadota</taxon>
        <taxon>Alphaproteobacteria</taxon>
        <taxon>Rhodospirillales</taxon>
        <taxon>Dongiaceae</taxon>
        <taxon>Aliidongia</taxon>
    </lineage>
</organism>
<keyword evidence="4" id="KW-1003">Cell membrane</keyword>
<dbReference type="RefSeq" id="WP_189042027.1">
    <property type="nucleotide sequence ID" value="NZ_BMJQ01000001.1"/>
</dbReference>
<evidence type="ECO:0000256" key="5">
    <source>
        <dbReference type="ARBA" id="ARBA00022617"/>
    </source>
</evidence>
<keyword evidence="10" id="KW-0408">Iron</keyword>
<evidence type="ECO:0000256" key="12">
    <source>
        <dbReference type="ARBA" id="ARBA00037975"/>
    </source>
</evidence>
<evidence type="ECO:0000256" key="11">
    <source>
        <dbReference type="ARBA" id="ARBA00023136"/>
    </source>
</evidence>
<comment type="subcellular location">
    <subcellularLocation>
        <location evidence="2">Cell membrane</location>
        <topology evidence="2">Multi-pass membrane protein</topology>
    </subcellularLocation>
</comment>
<feature type="domain" description="Cytochrome b561 bacterial/Ni-hydrogenase" evidence="14">
    <location>
        <begin position="14"/>
        <end position="192"/>
    </location>
</feature>
<feature type="transmembrane region" description="Helical" evidence="13">
    <location>
        <begin position="21"/>
        <end position="44"/>
    </location>
</feature>
<dbReference type="GO" id="GO:0046872">
    <property type="term" value="F:metal ion binding"/>
    <property type="evidence" value="ECO:0007669"/>
    <property type="project" value="UniProtKB-KW"/>
</dbReference>
<dbReference type="InterPro" id="IPR052168">
    <property type="entry name" value="Cytochrome_b561_oxidase"/>
</dbReference>
<dbReference type="InterPro" id="IPR016174">
    <property type="entry name" value="Di-haem_cyt_TM"/>
</dbReference>
<evidence type="ECO:0000256" key="13">
    <source>
        <dbReference type="SAM" id="Phobius"/>
    </source>
</evidence>
<evidence type="ECO:0000256" key="9">
    <source>
        <dbReference type="ARBA" id="ARBA00022989"/>
    </source>
</evidence>
<feature type="transmembrane region" description="Helical" evidence="13">
    <location>
        <begin position="160"/>
        <end position="180"/>
    </location>
</feature>
<comment type="cofactor">
    <cofactor evidence="1">
        <name>heme b</name>
        <dbReference type="ChEBI" id="CHEBI:60344"/>
    </cofactor>
</comment>
<evidence type="ECO:0000256" key="6">
    <source>
        <dbReference type="ARBA" id="ARBA00022692"/>
    </source>
</evidence>
<feature type="transmembrane region" description="Helical" evidence="13">
    <location>
        <begin position="56"/>
        <end position="74"/>
    </location>
</feature>
<keyword evidence="6 13" id="KW-0812">Transmembrane</keyword>
<evidence type="ECO:0000313" key="15">
    <source>
        <dbReference type="EMBL" id="GGF02298.1"/>
    </source>
</evidence>
<reference evidence="15" key="2">
    <citation type="submission" date="2020-09" db="EMBL/GenBank/DDBJ databases">
        <authorList>
            <person name="Sun Q."/>
            <person name="Zhou Y."/>
        </authorList>
    </citation>
    <scope>NUCLEOTIDE SEQUENCE</scope>
    <source>
        <strain evidence="15">CGMCC 1.15725</strain>
    </source>
</reference>
<dbReference type="AlphaFoldDB" id="A0A8J2YQG9"/>